<keyword evidence="3 6" id="KW-1133">Transmembrane helix</keyword>
<feature type="transmembrane region" description="Helical" evidence="6">
    <location>
        <begin position="66"/>
        <end position="96"/>
    </location>
</feature>
<dbReference type="AlphaFoldDB" id="A0A6I2M939"/>
<organism evidence="7 8">
    <name type="scientific">Metabacillus idriensis</name>
    <dbReference type="NCBI Taxonomy" id="324768"/>
    <lineage>
        <taxon>Bacteria</taxon>
        <taxon>Bacillati</taxon>
        <taxon>Bacillota</taxon>
        <taxon>Bacilli</taxon>
        <taxon>Bacillales</taxon>
        <taxon>Bacillaceae</taxon>
        <taxon>Metabacillus</taxon>
    </lineage>
</organism>
<keyword evidence="4 6" id="KW-0472">Membrane</keyword>
<evidence type="ECO:0000256" key="5">
    <source>
        <dbReference type="ARBA" id="ARBA00023600"/>
    </source>
</evidence>
<proteinExistence type="inferred from homology"/>
<keyword evidence="2 6" id="KW-0812">Transmembrane</keyword>
<dbReference type="InterPro" id="IPR006480">
    <property type="entry name" value="Phage_holin_4_1"/>
</dbReference>
<evidence type="ECO:0000256" key="1">
    <source>
        <dbReference type="ARBA" id="ARBA00004141"/>
    </source>
</evidence>
<name>A0A6I2M939_9BACI</name>
<feature type="transmembrane region" description="Helical" evidence="6">
    <location>
        <begin position="26"/>
        <end position="46"/>
    </location>
</feature>
<comment type="similarity">
    <text evidence="5">Belongs to the bacteriophage holin family. Cp-1 holin subfamily.</text>
</comment>
<accession>A0A6I2M939</accession>
<dbReference type="NCBIfam" id="TIGR01593">
    <property type="entry name" value="holin_tox_secr"/>
    <property type="match status" value="1"/>
</dbReference>
<evidence type="ECO:0000256" key="4">
    <source>
        <dbReference type="ARBA" id="ARBA00023136"/>
    </source>
</evidence>
<comment type="caution">
    <text evidence="7">The sequence shown here is derived from an EMBL/GenBank/DDBJ whole genome shotgun (WGS) entry which is preliminary data.</text>
</comment>
<dbReference type="GO" id="GO:0016020">
    <property type="term" value="C:membrane"/>
    <property type="evidence" value="ECO:0007669"/>
    <property type="project" value="UniProtKB-SubCell"/>
</dbReference>
<comment type="subcellular location">
    <subcellularLocation>
        <location evidence="1">Membrane</location>
        <topology evidence="1">Multi-pass membrane protein</topology>
    </subcellularLocation>
</comment>
<dbReference type="Pfam" id="PF05105">
    <property type="entry name" value="Phage_holin_4_1"/>
    <property type="match status" value="1"/>
</dbReference>
<evidence type="ECO:0000256" key="6">
    <source>
        <dbReference type="SAM" id="Phobius"/>
    </source>
</evidence>
<sequence>MEGFTLWINAENIEVVHSYLFGGVKFLDLLVLLMAVDIVTGIMRAIKEKRLRSRKAMYGYARKVGVFALIIVANIVDTVLGLSGLVAFGTVMFYILNEILSIVENLSQIGMKIPAVITDKLHVLQEENKESAAVPIVTENVNIITEEKN</sequence>
<evidence type="ECO:0000256" key="2">
    <source>
        <dbReference type="ARBA" id="ARBA00022692"/>
    </source>
</evidence>
<evidence type="ECO:0000256" key="3">
    <source>
        <dbReference type="ARBA" id="ARBA00022989"/>
    </source>
</evidence>
<reference evidence="7 8" key="1">
    <citation type="submission" date="2019-11" db="EMBL/GenBank/DDBJ databases">
        <title>Bacillus idriensis genome.</title>
        <authorList>
            <person name="Konopka E.N."/>
            <person name="Newman J.D."/>
        </authorList>
    </citation>
    <scope>NUCLEOTIDE SEQUENCE [LARGE SCALE GENOMIC DNA]</scope>
    <source>
        <strain evidence="7 8">DSM 19097</strain>
    </source>
</reference>
<dbReference type="EMBL" id="WKKF01000002">
    <property type="protein sequence ID" value="MRX54855.1"/>
    <property type="molecule type" value="Genomic_DNA"/>
</dbReference>
<gene>
    <name evidence="7" type="ORF">GJU41_12805</name>
</gene>
<keyword evidence="8" id="KW-1185">Reference proteome</keyword>
<evidence type="ECO:0000313" key="8">
    <source>
        <dbReference type="Proteomes" id="UP000441585"/>
    </source>
</evidence>
<dbReference type="RefSeq" id="WP_154318807.1">
    <property type="nucleotide sequence ID" value="NZ_CAJGAA010000002.1"/>
</dbReference>
<evidence type="ECO:0000313" key="7">
    <source>
        <dbReference type="EMBL" id="MRX54855.1"/>
    </source>
</evidence>
<dbReference type="Proteomes" id="UP000441585">
    <property type="component" value="Unassembled WGS sequence"/>
</dbReference>
<protein>
    <submittedName>
        <fullName evidence="7">Holin</fullName>
    </submittedName>
</protein>